<protein>
    <submittedName>
        <fullName evidence="1">Uncharacterized protein</fullName>
    </submittedName>
</protein>
<dbReference type="RefSeq" id="WP_226574284.1">
    <property type="nucleotide sequence ID" value="NZ_BLAY01000004.1"/>
</dbReference>
<gene>
    <name evidence="1" type="ORF">MiSe_05370</name>
</gene>
<accession>A0AAV3X3P3</accession>
<proteinExistence type="predicted"/>
<comment type="caution">
    <text evidence="1">The sequence shown here is derived from an EMBL/GenBank/DDBJ whole genome shotgun (WGS) entry which is preliminary data.</text>
</comment>
<sequence length="182" mass="21392">MNFWNNPDFSKCDWKHVDVIDIADGDPDAPLHTCEACGREDVRYVHQLEHELWHEVIEVGCICAGKLTGDIEQAKRLEKQARNRTSRPSRWLERIWKVSRQGNHYLKFRHQGVRYHIVIFKSKYGQWNFRATVEEPTYQLEDPSPFAPVNPLQAYFKTTEYQGSVWHKTQTDAKLAAFDALF</sequence>
<dbReference type="EMBL" id="BLAY01000004">
    <property type="protein sequence ID" value="GET35791.1"/>
    <property type="molecule type" value="Genomic_DNA"/>
</dbReference>
<evidence type="ECO:0000313" key="1">
    <source>
        <dbReference type="EMBL" id="GET35791.1"/>
    </source>
</evidence>
<keyword evidence="2" id="KW-1185">Reference proteome</keyword>
<name>A0AAV3X3P3_9CYAN</name>
<dbReference type="AlphaFoldDB" id="A0AAV3X3P3"/>
<evidence type="ECO:0000313" key="2">
    <source>
        <dbReference type="Proteomes" id="UP001050975"/>
    </source>
</evidence>
<organism evidence="1 2">
    <name type="scientific">Microseira wollei NIES-4236</name>
    <dbReference type="NCBI Taxonomy" id="2530354"/>
    <lineage>
        <taxon>Bacteria</taxon>
        <taxon>Bacillati</taxon>
        <taxon>Cyanobacteriota</taxon>
        <taxon>Cyanophyceae</taxon>
        <taxon>Oscillatoriophycideae</taxon>
        <taxon>Aerosakkonematales</taxon>
        <taxon>Aerosakkonemataceae</taxon>
        <taxon>Microseira</taxon>
    </lineage>
</organism>
<dbReference type="Proteomes" id="UP001050975">
    <property type="component" value="Unassembled WGS sequence"/>
</dbReference>
<reference evidence="1" key="1">
    <citation type="submission" date="2019-10" db="EMBL/GenBank/DDBJ databases">
        <title>Draft genome sequece of Microseira wollei NIES-4236.</title>
        <authorList>
            <person name="Yamaguchi H."/>
            <person name="Suzuki S."/>
            <person name="Kawachi M."/>
        </authorList>
    </citation>
    <scope>NUCLEOTIDE SEQUENCE</scope>
    <source>
        <strain evidence="1">NIES-4236</strain>
    </source>
</reference>